<dbReference type="InterPro" id="IPR002932">
    <property type="entry name" value="Glu_synthdom"/>
</dbReference>
<dbReference type="AlphaFoldDB" id="A0A7C2CZ72"/>
<dbReference type="GO" id="GO:0015930">
    <property type="term" value="F:glutamate synthase activity"/>
    <property type="evidence" value="ECO:0007669"/>
    <property type="project" value="InterPro"/>
</dbReference>
<sequence>MSFSKPNFSEATLTRLRLKDYSPFSGMCVTCLDGCPGYCEIAKSGVRGREYIYPKPYGKVTSASEKDYPIDFSHFNINGTCVGALGVEPDPDKATFPAVDIETRIGDIKLRGPWFTTGLGSTFIARDNWEGVAIGSALFGTMVGVGENVCGVDPDAEIKNGKVVRSPEMERRIRLFKEWQRDNYGGVIVQENVEDSRLGTLEYVIEQLGIEFVEIKWGQGAKDIGGEIKLSDIKRAKQLKDRGYIVFPDPDDPIIQDLYQKGGIKEFERHSRLGMASVEGFVKRAEELRRRGAKYISLKTGAYRPKDLALALRAASEGKADLLIVDGAGGGTGMSPWRMMNEWGIPTVYLEALTYKYAKMLAEKGKHVPTIAIAGGFTLEDHIFKGLALGAPYVKLVAMGRATLTAAMVGKNLGEWIKKGTIPKEYAEYGNDIEEIFVAVAEIKKILGDDWKKVPPAALSVYGYFDRLAVGLKQFMAGARKFKLEYITRDDIVALTKEAAEVTGIPYVMDLDHEESMKILFD</sequence>
<feature type="domain" description="Glutamate synthase" evidence="2">
    <location>
        <begin position="277"/>
        <end position="396"/>
    </location>
</feature>
<dbReference type="Pfam" id="PF01645">
    <property type="entry name" value="Glu_synthase"/>
    <property type="match status" value="1"/>
</dbReference>
<comment type="caution">
    <text evidence="3">The sequence shown here is derived from an EMBL/GenBank/DDBJ whole genome shotgun (WGS) entry which is preliminary data.</text>
</comment>
<proteinExistence type="inferred from homology"/>
<evidence type="ECO:0000259" key="2">
    <source>
        <dbReference type="Pfam" id="PF01645"/>
    </source>
</evidence>
<evidence type="ECO:0000256" key="1">
    <source>
        <dbReference type="ARBA" id="ARBA00009716"/>
    </source>
</evidence>
<evidence type="ECO:0000313" key="3">
    <source>
        <dbReference type="EMBL" id="HGK22837.1"/>
    </source>
</evidence>
<gene>
    <name evidence="3" type="ORF">ENU78_00045</name>
</gene>
<dbReference type="InterPro" id="IPR013785">
    <property type="entry name" value="Aldolase_TIM"/>
</dbReference>
<protein>
    <submittedName>
        <fullName evidence="3">FMN-binding glutamate synthase family protein</fullName>
    </submittedName>
</protein>
<name>A0A7C2CZ72_DICTH</name>
<accession>A0A7C2CZ72</accession>
<dbReference type="GO" id="GO:0006537">
    <property type="term" value="P:glutamate biosynthetic process"/>
    <property type="evidence" value="ECO:0007669"/>
    <property type="project" value="InterPro"/>
</dbReference>
<dbReference type="EMBL" id="DTDV01000001">
    <property type="protein sequence ID" value="HGK22837.1"/>
    <property type="molecule type" value="Genomic_DNA"/>
</dbReference>
<dbReference type="Gene3D" id="3.20.20.70">
    <property type="entry name" value="Aldolase class I"/>
    <property type="match status" value="1"/>
</dbReference>
<dbReference type="SUPFAM" id="SSF51395">
    <property type="entry name" value="FMN-linked oxidoreductases"/>
    <property type="match status" value="1"/>
</dbReference>
<comment type="similarity">
    <text evidence="1">Belongs to the glutamate synthase family.</text>
</comment>
<reference evidence="3" key="1">
    <citation type="journal article" date="2020" name="mSystems">
        <title>Genome- and Community-Level Interaction Insights into Carbon Utilization and Element Cycling Functions of Hydrothermarchaeota in Hydrothermal Sediment.</title>
        <authorList>
            <person name="Zhou Z."/>
            <person name="Liu Y."/>
            <person name="Xu W."/>
            <person name="Pan J."/>
            <person name="Luo Z.H."/>
            <person name="Li M."/>
        </authorList>
    </citation>
    <scope>NUCLEOTIDE SEQUENCE [LARGE SCALE GENOMIC DNA]</scope>
    <source>
        <strain evidence="3">SpSt-70</strain>
    </source>
</reference>
<dbReference type="CDD" id="cd02808">
    <property type="entry name" value="GltS_FMN"/>
    <property type="match status" value="1"/>
</dbReference>
<dbReference type="RefSeq" id="WP_149122163.1">
    <property type="nucleotide sequence ID" value="NZ_VTFL01000001.1"/>
</dbReference>
<organism evidence="3">
    <name type="scientific">Dictyoglomus thermophilum</name>
    <dbReference type="NCBI Taxonomy" id="14"/>
    <lineage>
        <taxon>Bacteria</taxon>
        <taxon>Pseudomonadati</taxon>
        <taxon>Dictyoglomota</taxon>
        <taxon>Dictyoglomia</taxon>
        <taxon>Dictyoglomales</taxon>
        <taxon>Dictyoglomaceae</taxon>
        <taxon>Dictyoglomus</taxon>
    </lineage>
</organism>